<dbReference type="EMBL" id="LAZR01000438">
    <property type="protein sequence ID" value="KKN68854.1"/>
    <property type="molecule type" value="Genomic_DNA"/>
</dbReference>
<name>A0A0F9SPH5_9ZZZZ</name>
<reference evidence="1" key="1">
    <citation type="journal article" date="2015" name="Nature">
        <title>Complex archaea that bridge the gap between prokaryotes and eukaryotes.</title>
        <authorList>
            <person name="Spang A."/>
            <person name="Saw J.H."/>
            <person name="Jorgensen S.L."/>
            <person name="Zaremba-Niedzwiedzka K."/>
            <person name="Martijn J."/>
            <person name="Lind A.E."/>
            <person name="van Eijk R."/>
            <person name="Schleper C."/>
            <person name="Guy L."/>
            <person name="Ettema T.J."/>
        </authorList>
    </citation>
    <scope>NUCLEOTIDE SEQUENCE</scope>
</reference>
<organism evidence="1">
    <name type="scientific">marine sediment metagenome</name>
    <dbReference type="NCBI Taxonomy" id="412755"/>
    <lineage>
        <taxon>unclassified sequences</taxon>
        <taxon>metagenomes</taxon>
        <taxon>ecological metagenomes</taxon>
    </lineage>
</organism>
<evidence type="ECO:0000313" key="1">
    <source>
        <dbReference type="EMBL" id="KKN68854.1"/>
    </source>
</evidence>
<accession>A0A0F9SPH5</accession>
<proteinExistence type="predicted"/>
<dbReference type="AlphaFoldDB" id="A0A0F9SPH5"/>
<sequence>MWLKVAPNITKTFTRINHMQVSANSQVQMQAYNKTQQLKPAMEQTASPKTLQSDTVSFSQEAISAASSDNLQRGGVILDTSKPK</sequence>
<gene>
    <name evidence="1" type="ORF">LCGC14_0447200</name>
</gene>
<protein>
    <submittedName>
        <fullName evidence="1">Uncharacterized protein</fullName>
    </submittedName>
</protein>
<comment type="caution">
    <text evidence="1">The sequence shown here is derived from an EMBL/GenBank/DDBJ whole genome shotgun (WGS) entry which is preliminary data.</text>
</comment>